<name>A0A1G6JSA4_9BACT</name>
<keyword evidence="3 5" id="KW-0378">Hydrolase</keyword>
<keyword evidence="4" id="KW-0464">Manganese</keyword>
<evidence type="ECO:0000256" key="5">
    <source>
        <dbReference type="RuleBase" id="RU003684"/>
    </source>
</evidence>
<dbReference type="Pfam" id="PF00491">
    <property type="entry name" value="Arginase"/>
    <property type="match status" value="1"/>
</dbReference>
<evidence type="ECO:0000256" key="4">
    <source>
        <dbReference type="PIRSR" id="PIRSR036979-1"/>
    </source>
</evidence>
<dbReference type="PROSITE" id="PS01053">
    <property type="entry name" value="ARGINASE_1"/>
    <property type="match status" value="1"/>
</dbReference>
<dbReference type="InterPro" id="IPR020855">
    <property type="entry name" value="Ureohydrolase_Mn_BS"/>
</dbReference>
<comment type="cofactor">
    <cofactor evidence="4">
        <name>Mn(2+)</name>
        <dbReference type="ChEBI" id="CHEBI:29035"/>
    </cofactor>
    <text evidence="4">Binds 2 manganese ions per subunit.</text>
</comment>
<feature type="binding site" evidence="4">
    <location>
        <position position="205"/>
    </location>
    <ligand>
        <name>Mn(2+)</name>
        <dbReference type="ChEBI" id="CHEBI:29035"/>
        <label>1</label>
    </ligand>
</feature>
<gene>
    <name evidence="6" type="ORF">SAMN05660835_00466</name>
</gene>
<proteinExistence type="inferred from homology"/>
<dbReference type="SUPFAM" id="SSF52768">
    <property type="entry name" value="Arginase/deacetylase"/>
    <property type="match status" value="1"/>
</dbReference>
<reference evidence="7" key="1">
    <citation type="submission" date="2016-10" db="EMBL/GenBank/DDBJ databases">
        <authorList>
            <person name="Varghese N."/>
            <person name="Submissions S."/>
        </authorList>
    </citation>
    <scope>NUCLEOTIDE SEQUENCE [LARGE SCALE GENOMIC DNA]</scope>
    <source>
        <strain evidence="7">DSM 8415</strain>
    </source>
</reference>
<evidence type="ECO:0000313" key="7">
    <source>
        <dbReference type="Proteomes" id="UP000199411"/>
    </source>
</evidence>
<dbReference type="InterPro" id="IPR006035">
    <property type="entry name" value="Ureohydrolase"/>
</dbReference>
<dbReference type="AlphaFoldDB" id="A0A1G6JSA4"/>
<dbReference type="PANTHER" id="PTHR11358">
    <property type="entry name" value="ARGINASE/AGMATINASE"/>
    <property type="match status" value="1"/>
</dbReference>
<keyword evidence="7" id="KW-1185">Reference proteome</keyword>
<dbReference type="InterPro" id="IPR023696">
    <property type="entry name" value="Ureohydrolase_dom_sf"/>
</dbReference>
<evidence type="ECO:0000313" key="6">
    <source>
        <dbReference type="EMBL" id="SDC21531.1"/>
    </source>
</evidence>
<dbReference type="PROSITE" id="PS51409">
    <property type="entry name" value="ARGINASE_2"/>
    <property type="match status" value="1"/>
</dbReference>
<dbReference type="PANTHER" id="PTHR11358:SF26">
    <property type="entry name" value="GUANIDINO ACID HYDROLASE, MITOCHONDRIAL"/>
    <property type="match status" value="1"/>
</dbReference>
<dbReference type="PIRSF" id="PIRSF036979">
    <property type="entry name" value="Arginase"/>
    <property type="match status" value="1"/>
</dbReference>
<keyword evidence="2 4" id="KW-0479">Metal-binding</keyword>
<dbReference type="InterPro" id="IPR005925">
    <property type="entry name" value="Agmatinase-rel"/>
</dbReference>
<dbReference type="GO" id="GO:0008783">
    <property type="term" value="F:agmatinase activity"/>
    <property type="evidence" value="ECO:0007669"/>
    <property type="project" value="TreeGrafter"/>
</dbReference>
<dbReference type="OrthoDB" id="9789727at2"/>
<feature type="binding site" evidence="4">
    <location>
        <position position="126"/>
    </location>
    <ligand>
        <name>Mn(2+)</name>
        <dbReference type="ChEBI" id="CHEBI:29035"/>
        <label>2</label>
    </ligand>
</feature>
<dbReference type="CDD" id="cd11593">
    <property type="entry name" value="Agmatinase-like_2"/>
    <property type="match status" value="1"/>
</dbReference>
<evidence type="ECO:0000256" key="3">
    <source>
        <dbReference type="ARBA" id="ARBA00022801"/>
    </source>
</evidence>
<feature type="binding site" evidence="4">
    <location>
        <position position="103"/>
    </location>
    <ligand>
        <name>Mn(2+)</name>
        <dbReference type="ChEBI" id="CHEBI:29035"/>
        <label>1</label>
    </ligand>
</feature>
<dbReference type="NCBIfam" id="TIGR01230">
    <property type="entry name" value="agmatinase"/>
    <property type="match status" value="1"/>
</dbReference>
<dbReference type="GO" id="GO:0033389">
    <property type="term" value="P:putrescine biosynthetic process from arginine, via agmatine"/>
    <property type="evidence" value="ECO:0007669"/>
    <property type="project" value="TreeGrafter"/>
</dbReference>
<dbReference type="EMBL" id="FMYU01000003">
    <property type="protein sequence ID" value="SDC21531.1"/>
    <property type="molecule type" value="Genomic_DNA"/>
</dbReference>
<comment type="similarity">
    <text evidence="1">Belongs to the arginase family. Agmatinase subfamily.</text>
</comment>
<protein>
    <submittedName>
        <fullName evidence="6">Agmatinase</fullName>
    </submittedName>
</protein>
<dbReference type="Proteomes" id="UP000199411">
    <property type="component" value="Unassembled WGS sequence"/>
</dbReference>
<dbReference type="GO" id="GO:0046872">
    <property type="term" value="F:metal ion binding"/>
    <property type="evidence" value="ECO:0007669"/>
    <property type="project" value="UniProtKB-KW"/>
</dbReference>
<feature type="binding site" evidence="4">
    <location>
        <position position="207"/>
    </location>
    <ligand>
        <name>Mn(2+)</name>
        <dbReference type="ChEBI" id="CHEBI:29035"/>
        <label>1</label>
    </ligand>
</feature>
<dbReference type="RefSeq" id="WP_092127912.1">
    <property type="nucleotide sequence ID" value="NZ_FMYU01000003.1"/>
</dbReference>
<feature type="binding site" evidence="4">
    <location>
        <position position="130"/>
    </location>
    <ligand>
        <name>Mn(2+)</name>
        <dbReference type="ChEBI" id="CHEBI:29035"/>
        <label>1</label>
    </ligand>
</feature>
<sequence length="275" mass="30883">MNYYCANSSFEKAQIVIVGVPYDGTSSFRPGSRFAPNAIRENSYGIESYSPYFDKDLREKKICDMGDMPLPFGDKAFVLDIIEKFSYKLIKNRKKLLSIGGEHLITFPLIKTFANKYQNISVVHLDAHSDLIDSYRSEKLSHASVIRRVCEIVGFENVYQLGIRSLNSTDLNLPYRKENLCLFNFDKAQDFVERIGDRPVYLTIDLDVLDPSIFPGTGTPEPGGVTYKELIDCLKKLSVLNIVGCDIVELSPQYDTSGVSSIVAASVAREVLCFL</sequence>
<evidence type="ECO:0000256" key="1">
    <source>
        <dbReference type="ARBA" id="ARBA00009227"/>
    </source>
</evidence>
<evidence type="ECO:0000256" key="2">
    <source>
        <dbReference type="ARBA" id="ARBA00022723"/>
    </source>
</evidence>
<organism evidence="6 7">
    <name type="scientific">Desulfurella multipotens</name>
    <dbReference type="NCBI Taxonomy" id="79269"/>
    <lineage>
        <taxon>Bacteria</taxon>
        <taxon>Pseudomonadati</taxon>
        <taxon>Campylobacterota</taxon>
        <taxon>Desulfurellia</taxon>
        <taxon>Desulfurellales</taxon>
        <taxon>Desulfurellaceae</taxon>
        <taxon>Desulfurella</taxon>
    </lineage>
</organism>
<feature type="binding site" evidence="4">
    <location>
        <position position="128"/>
    </location>
    <ligand>
        <name>Mn(2+)</name>
        <dbReference type="ChEBI" id="CHEBI:29035"/>
        <label>1</label>
    </ligand>
</feature>
<dbReference type="Gene3D" id="3.40.800.10">
    <property type="entry name" value="Ureohydrolase domain"/>
    <property type="match status" value="1"/>
</dbReference>
<accession>A0A1G6JSA4</accession>